<dbReference type="OrthoDB" id="426386at2759"/>
<keyword evidence="1" id="KW-0812">Transmembrane</keyword>
<dbReference type="PANTHER" id="PTHR21377">
    <property type="entry name" value="PROTEIN FAM210B, MITOCHONDRIAL"/>
    <property type="match status" value="1"/>
</dbReference>
<proteinExistence type="predicted"/>
<organism evidence="3">
    <name type="scientific">Cryptosporidium hominis</name>
    <dbReference type="NCBI Taxonomy" id="237895"/>
    <lineage>
        <taxon>Eukaryota</taxon>
        <taxon>Sar</taxon>
        <taxon>Alveolata</taxon>
        <taxon>Apicomplexa</taxon>
        <taxon>Conoidasida</taxon>
        <taxon>Coccidia</taxon>
        <taxon>Eucoccidiorida</taxon>
        <taxon>Eimeriorina</taxon>
        <taxon>Cryptosporidiidae</taxon>
        <taxon>Cryptosporidium</taxon>
    </lineage>
</organism>
<feature type="domain" description="DUF1279" evidence="2">
    <location>
        <begin position="107"/>
        <end position="201"/>
    </location>
</feature>
<dbReference type="EMBL" id="LN877951">
    <property type="protein sequence ID" value="CUV06048.1"/>
    <property type="molecule type" value="Genomic_DNA"/>
</dbReference>
<evidence type="ECO:0000259" key="2">
    <source>
        <dbReference type="Pfam" id="PF06916"/>
    </source>
</evidence>
<evidence type="ECO:0000313" key="3">
    <source>
        <dbReference type="EMBL" id="CUV06048.1"/>
    </source>
</evidence>
<dbReference type="Pfam" id="PF06916">
    <property type="entry name" value="FAM210A-B_dom"/>
    <property type="match status" value="1"/>
</dbReference>
<keyword evidence="1" id="KW-1133">Transmembrane helix</keyword>
<evidence type="ECO:0000256" key="1">
    <source>
        <dbReference type="SAM" id="Phobius"/>
    </source>
</evidence>
<dbReference type="VEuPathDB" id="CryptoDB:GY17_00002939"/>
<dbReference type="GO" id="GO:0005739">
    <property type="term" value="C:mitochondrion"/>
    <property type="evidence" value="ECO:0007669"/>
    <property type="project" value="TreeGrafter"/>
</dbReference>
<gene>
    <name evidence="3" type="ORF">CHUDEA5_590</name>
</gene>
<keyword evidence="1" id="KW-0472">Membrane</keyword>
<dbReference type="VEuPathDB" id="CryptoDB:CHUDEA5_590"/>
<dbReference type="InterPro" id="IPR009688">
    <property type="entry name" value="FAM210A/B-like_dom"/>
</dbReference>
<dbReference type="VEuPathDB" id="CryptoDB:ChTU502y2012_385g0305"/>
<protein>
    <recommendedName>
        <fullName evidence="2">DUF1279 domain-containing protein</fullName>
    </recommendedName>
</protein>
<name>A0A0S4TEW7_CRYHO</name>
<dbReference type="InterPro" id="IPR045866">
    <property type="entry name" value="FAM210A/B-like"/>
</dbReference>
<feature type="transmembrane region" description="Helical" evidence="1">
    <location>
        <begin position="115"/>
        <end position="138"/>
    </location>
</feature>
<dbReference type="Proteomes" id="UP000199752">
    <property type="component" value="Chromosome 5"/>
</dbReference>
<reference evidence="3" key="1">
    <citation type="submission" date="2015-08" db="EMBL/GenBank/DDBJ databases">
        <authorList>
            <person name="Babu N.S."/>
            <person name="Beckwith C.J."/>
            <person name="Beseler K.G."/>
            <person name="Brison A."/>
            <person name="Carone J.V."/>
            <person name="Caskin T.P."/>
            <person name="Diamond M."/>
            <person name="Durham M.E."/>
            <person name="Foxe J.M."/>
            <person name="Go M."/>
            <person name="Henderson B.A."/>
            <person name="Jones I.B."/>
            <person name="McGettigan J.A."/>
            <person name="Micheletti S.J."/>
            <person name="Nasrallah M.E."/>
            <person name="Ortiz D."/>
            <person name="Piller C.R."/>
            <person name="Privatt S.R."/>
            <person name="Schneider S.L."/>
            <person name="Sharp S."/>
            <person name="Smith T.C."/>
            <person name="Stanton J.D."/>
            <person name="Ullery H.E."/>
            <person name="Wilson R.J."/>
            <person name="Serrano M.G."/>
            <person name="Buck G."/>
            <person name="Lee V."/>
            <person name="Wang Y."/>
            <person name="Carvalho R."/>
            <person name="Voegtly L."/>
            <person name="Shi R."/>
            <person name="Duckworth R."/>
            <person name="Johnson A."/>
            <person name="Loviza R."/>
            <person name="Walstead R."/>
            <person name="Shah Z."/>
            <person name="Kiflezghi M."/>
            <person name="Wade K."/>
            <person name="Ball S.L."/>
            <person name="Bradley K.W."/>
            <person name="Asai D.J."/>
            <person name="Bowman C.A."/>
            <person name="Russell D.A."/>
            <person name="Pope W.H."/>
            <person name="Jacobs-Sera D."/>
            <person name="Hendrix R.W."/>
            <person name="Hatfull G.F."/>
        </authorList>
    </citation>
    <scope>NUCLEOTIDE SEQUENCE [LARGE SCALE GENOMIC DNA]</scope>
</reference>
<dbReference type="PANTHER" id="PTHR21377:SF0">
    <property type="entry name" value="PROTEIN FAM210B, MITOCHONDRIAL"/>
    <property type="match status" value="1"/>
</dbReference>
<dbReference type="VEuPathDB" id="CryptoDB:Chro.50335"/>
<dbReference type="AlphaFoldDB" id="A0A0S4TEW7"/>
<sequence>MIFGNKLFFSSSMLKKVSKTINLTYKNSIFIPISSFCSSRLLFNRSSTFNQYFSPFRNDNSFKNLNYSLSGSRRLYPYYYHSLKNQFSKINISDLDKKSRLLDGFGKMKNLWDKYGYASIFTYFTIYLATFISFWILAMNNIINAAKLIKLISVLKLDNHINSSKIEQRMETPFGKLFIAWISTKIVEPFRLFSTITLTPYIYKILKR</sequence>
<accession>A0A0S4TEW7</accession>